<comment type="similarity">
    <text evidence="1">Belongs to the hemerythrin family.</text>
</comment>
<dbReference type="AlphaFoldDB" id="F0JKH3"/>
<dbReference type="CDD" id="cd12107">
    <property type="entry name" value="Hemerythrin"/>
    <property type="match status" value="1"/>
</dbReference>
<dbReference type="InterPro" id="IPR035938">
    <property type="entry name" value="Hemerythrin-like_sf"/>
</dbReference>
<protein>
    <submittedName>
        <fullName evidence="5">Hemerythrin-like metal-binding protein</fullName>
    </submittedName>
</protein>
<dbReference type="Pfam" id="PF01814">
    <property type="entry name" value="Hemerythrin"/>
    <property type="match status" value="1"/>
</dbReference>
<organism evidence="5 6">
    <name type="scientific">Pseudodesulfovibrio mercurii</name>
    <dbReference type="NCBI Taxonomy" id="641491"/>
    <lineage>
        <taxon>Bacteria</taxon>
        <taxon>Pseudomonadati</taxon>
        <taxon>Thermodesulfobacteriota</taxon>
        <taxon>Desulfovibrionia</taxon>
        <taxon>Desulfovibrionales</taxon>
        <taxon>Desulfovibrionaceae</taxon>
    </lineage>
</organism>
<dbReference type="Proteomes" id="UP000007845">
    <property type="component" value="Chromosome"/>
</dbReference>
<dbReference type="PANTHER" id="PTHR37164:SF1">
    <property type="entry name" value="BACTERIOHEMERYTHRIN"/>
    <property type="match status" value="1"/>
</dbReference>
<dbReference type="Gene3D" id="1.20.120.50">
    <property type="entry name" value="Hemerythrin-like"/>
    <property type="match status" value="1"/>
</dbReference>
<feature type="domain" description="Hemerythrin-like" evidence="4">
    <location>
        <begin position="17"/>
        <end position="131"/>
    </location>
</feature>
<dbReference type="PANTHER" id="PTHR37164">
    <property type="entry name" value="BACTERIOHEMERYTHRIN"/>
    <property type="match status" value="1"/>
</dbReference>
<evidence type="ECO:0000313" key="6">
    <source>
        <dbReference type="Proteomes" id="UP000007845"/>
    </source>
</evidence>
<keyword evidence="6" id="KW-1185">Reference proteome</keyword>
<dbReference type="SUPFAM" id="SSF47188">
    <property type="entry name" value="Hemerythrin-like"/>
    <property type="match status" value="1"/>
</dbReference>
<sequence>MSAKQNPAGFTPELTLGVRELDEQHETLFRMLDRIDTVSPDMYRQLDDDETDAMLDIMNDLKDAALQHFGYEENLMDETDYPGLDDQQDAHERFIDDLIRLEAELMNGTSVPPVKLHAFLADWFADHVRELDRPFAEFRNKSAI</sequence>
<reference evidence="5 6" key="1">
    <citation type="journal article" date="2011" name="J. Bacteriol.">
        <title>Genome sequence of the mercury-methylating strain Desulfovibrio desulfuricans ND132.</title>
        <authorList>
            <person name="Brown S.D."/>
            <person name="Gilmour C.C."/>
            <person name="Kucken A.M."/>
            <person name="Wall J.D."/>
            <person name="Elias D.A."/>
            <person name="Brandt C.C."/>
            <person name="Podar M."/>
            <person name="Chertkov O."/>
            <person name="Held B."/>
            <person name="Bruce D.C."/>
            <person name="Detter J.C."/>
            <person name="Tapia R."/>
            <person name="Han C.S."/>
            <person name="Goodwin L.A."/>
            <person name="Cheng J.F."/>
            <person name="Pitluck S."/>
            <person name="Woyke T."/>
            <person name="Mikhailova N."/>
            <person name="Ivanova N.N."/>
            <person name="Han J."/>
            <person name="Lucas S."/>
            <person name="Lapidus A.L."/>
            <person name="Land M.L."/>
            <person name="Hauser L.J."/>
            <person name="Palumbo A.V."/>
        </authorList>
    </citation>
    <scope>NUCLEOTIDE SEQUENCE [LARGE SCALE GENOMIC DNA]</scope>
    <source>
        <strain evidence="5 6">ND132</strain>
    </source>
</reference>
<accession>F0JKH3</accession>
<dbReference type="KEGG" id="ddn:DND132_3219"/>
<name>F0JKH3_9BACT</name>
<dbReference type="InterPro" id="IPR050669">
    <property type="entry name" value="Hemerythrin"/>
</dbReference>
<evidence type="ECO:0000313" key="5">
    <source>
        <dbReference type="EMBL" id="EGB16422.1"/>
    </source>
</evidence>
<dbReference type="NCBIfam" id="TIGR02481">
    <property type="entry name" value="hemeryth_dom"/>
    <property type="match status" value="1"/>
</dbReference>
<evidence type="ECO:0000256" key="1">
    <source>
        <dbReference type="ARBA" id="ARBA00010587"/>
    </source>
</evidence>
<evidence type="ECO:0000256" key="2">
    <source>
        <dbReference type="ARBA" id="ARBA00022723"/>
    </source>
</evidence>
<evidence type="ECO:0000259" key="4">
    <source>
        <dbReference type="Pfam" id="PF01814"/>
    </source>
</evidence>
<dbReference type="GO" id="GO:0046872">
    <property type="term" value="F:metal ion binding"/>
    <property type="evidence" value="ECO:0007669"/>
    <property type="project" value="UniProtKB-KW"/>
</dbReference>
<gene>
    <name evidence="5" type="ORF">DND132_3219</name>
</gene>
<dbReference type="EMBL" id="CP003220">
    <property type="protein sequence ID" value="EGB16422.1"/>
    <property type="molecule type" value="Genomic_DNA"/>
</dbReference>
<dbReference type="HOGENOM" id="CLU_086902_2_0_7"/>
<evidence type="ECO:0000256" key="3">
    <source>
        <dbReference type="ARBA" id="ARBA00023004"/>
    </source>
</evidence>
<dbReference type="STRING" id="641491.DND132_3219"/>
<dbReference type="InterPro" id="IPR012312">
    <property type="entry name" value="Hemerythrin-like"/>
</dbReference>
<proteinExistence type="inferred from homology"/>
<keyword evidence="2" id="KW-0479">Metal-binding</keyword>
<dbReference type="eggNOG" id="COG2703">
    <property type="taxonomic scope" value="Bacteria"/>
</dbReference>
<dbReference type="OrthoDB" id="9774644at2"/>
<keyword evidence="3" id="KW-0408">Iron</keyword>
<dbReference type="RefSeq" id="WP_014323846.1">
    <property type="nucleotide sequence ID" value="NC_016803.1"/>
</dbReference>
<dbReference type="SMR" id="F0JKH3"/>
<dbReference type="InterPro" id="IPR012827">
    <property type="entry name" value="Hemerythrin_metal-bd"/>
</dbReference>